<dbReference type="AlphaFoldDB" id="A0AAD9NCE6"/>
<feature type="compositionally biased region" description="Polar residues" evidence="1">
    <location>
        <begin position="1"/>
        <end position="10"/>
    </location>
</feature>
<evidence type="ECO:0000313" key="2">
    <source>
        <dbReference type="EMBL" id="KAK2164845.1"/>
    </source>
</evidence>
<name>A0AAD9NCE6_9ANNE</name>
<feature type="compositionally biased region" description="Polar residues" evidence="1">
    <location>
        <begin position="88"/>
        <end position="97"/>
    </location>
</feature>
<feature type="region of interest" description="Disordered" evidence="1">
    <location>
        <begin position="1"/>
        <end position="153"/>
    </location>
</feature>
<protein>
    <submittedName>
        <fullName evidence="2">Uncharacterized protein</fullName>
    </submittedName>
</protein>
<feature type="compositionally biased region" description="Low complexity" evidence="1">
    <location>
        <begin position="23"/>
        <end position="34"/>
    </location>
</feature>
<feature type="compositionally biased region" description="Polar residues" evidence="1">
    <location>
        <begin position="59"/>
        <end position="74"/>
    </location>
</feature>
<feature type="compositionally biased region" description="Acidic residues" evidence="1">
    <location>
        <begin position="99"/>
        <end position="111"/>
    </location>
</feature>
<dbReference type="EMBL" id="JAODUP010000058">
    <property type="protein sequence ID" value="KAK2164845.1"/>
    <property type="molecule type" value="Genomic_DNA"/>
</dbReference>
<dbReference type="Proteomes" id="UP001208570">
    <property type="component" value="Unassembled WGS sequence"/>
</dbReference>
<evidence type="ECO:0000313" key="3">
    <source>
        <dbReference type="Proteomes" id="UP001208570"/>
    </source>
</evidence>
<organism evidence="2 3">
    <name type="scientific">Paralvinella palmiformis</name>
    <dbReference type="NCBI Taxonomy" id="53620"/>
    <lineage>
        <taxon>Eukaryota</taxon>
        <taxon>Metazoa</taxon>
        <taxon>Spiralia</taxon>
        <taxon>Lophotrochozoa</taxon>
        <taxon>Annelida</taxon>
        <taxon>Polychaeta</taxon>
        <taxon>Sedentaria</taxon>
        <taxon>Canalipalpata</taxon>
        <taxon>Terebellida</taxon>
        <taxon>Terebelliformia</taxon>
        <taxon>Alvinellidae</taxon>
        <taxon>Paralvinella</taxon>
    </lineage>
</organism>
<gene>
    <name evidence="2" type="ORF">LSH36_58g15040</name>
</gene>
<comment type="caution">
    <text evidence="2">The sequence shown here is derived from an EMBL/GenBank/DDBJ whole genome shotgun (WGS) entry which is preliminary data.</text>
</comment>
<accession>A0AAD9NCE6</accession>
<proteinExistence type="predicted"/>
<feature type="compositionally biased region" description="Low complexity" evidence="1">
    <location>
        <begin position="42"/>
        <end position="55"/>
    </location>
</feature>
<feature type="non-terminal residue" evidence="2">
    <location>
        <position position="1"/>
    </location>
</feature>
<reference evidence="2" key="1">
    <citation type="journal article" date="2023" name="Mol. Biol. Evol.">
        <title>Third-Generation Sequencing Reveals the Adaptive Role of the Epigenome in Three Deep-Sea Polychaetes.</title>
        <authorList>
            <person name="Perez M."/>
            <person name="Aroh O."/>
            <person name="Sun Y."/>
            <person name="Lan Y."/>
            <person name="Juniper S.K."/>
            <person name="Young C.R."/>
            <person name="Angers B."/>
            <person name="Qian P.Y."/>
        </authorList>
    </citation>
    <scope>NUCLEOTIDE SEQUENCE</scope>
    <source>
        <strain evidence="2">P08H-3</strain>
    </source>
</reference>
<keyword evidence="3" id="KW-1185">Reference proteome</keyword>
<evidence type="ECO:0000256" key="1">
    <source>
        <dbReference type="SAM" id="MobiDB-lite"/>
    </source>
</evidence>
<sequence>TATRSAPSRLTSPTVPGHPPPTAAAAAASPSESTSRSDHAAPSDGPSASSRSGRASCRRPTSATGVMSPASTGLQWRGPWRRGFPSARNYQLPNSSFDGDYDDDVDVDDDADVKPDDDAGDVDDPEKNKKDQTKPPQSVDDRSGMAKVHTPPVVRSELVIGAGSSLPMLVPSYKISSALWLVGRWSADQVVVSASEGDLMLRVTSR</sequence>
<feature type="compositionally biased region" description="Basic and acidic residues" evidence="1">
    <location>
        <begin position="125"/>
        <end position="144"/>
    </location>
</feature>